<feature type="region of interest" description="Disordered" evidence="1">
    <location>
        <begin position="15"/>
        <end position="47"/>
    </location>
</feature>
<keyword evidence="3" id="KW-1185">Reference proteome</keyword>
<evidence type="ECO:0000313" key="3">
    <source>
        <dbReference type="Proteomes" id="UP001221898"/>
    </source>
</evidence>
<reference evidence="2" key="1">
    <citation type="journal article" date="2023" name="Science">
        <title>Genome structures resolve the early diversification of teleost fishes.</title>
        <authorList>
            <person name="Parey E."/>
            <person name="Louis A."/>
            <person name="Montfort J."/>
            <person name="Bouchez O."/>
            <person name="Roques C."/>
            <person name="Iampietro C."/>
            <person name="Lluch J."/>
            <person name="Castinel A."/>
            <person name="Donnadieu C."/>
            <person name="Desvignes T."/>
            <person name="Floi Bucao C."/>
            <person name="Jouanno E."/>
            <person name="Wen M."/>
            <person name="Mejri S."/>
            <person name="Dirks R."/>
            <person name="Jansen H."/>
            <person name="Henkel C."/>
            <person name="Chen W.J."/>
            <person name="Zahm M."/>
            <person name="Cabau C."/>
            <person name="Klopp C."/>
            <person name="Thompson A.W."/>
            <person name="Robinson-Rechavi M."/>
            <person name="Braasch I."/>
            <person name="Lecointre G."/>
            <person name="Bobe J."/>
            <person name="Postlethwait J.H."/>
            <person name="Berthelot C."/>
            <person name="Roest Crollius H."/>
            <person name="Guiguen Y."/>
        </authorList>
    </citation>
    <scope>NUCLEOTIDE SEQUENCE</scope>
    <source>
        <strain evidence="2">NC1722</strain>
    </source>
</reference>
<proteinExistence type="predicted"/>
<accession>A0AAD7S2W0</accession>
<name>A0AAD7S2W0_9TELE</name>
<dbReference type="EMBL" id="JAINUG010000122">
    <property type="protein sequence ID" value="KAJ8394863.1"/>
    <property type="molecule type" value="Genomic_DNA"/>
</dbReference>
<gene>
    <name evidence="2" type="ORF">AAFF_G00042180</name>
</gene>
<evidence type="ECO:0000256" key="1">
    <source>
        <dbReference type="SAM" id="MobiDB-lite"/>
    </source>
</evidence>
<dbReference type="AlphaFoldDB" id="A0AAD7S2W0"/>
<comment type="caution">
    <text evidence="2">The sequence shown here is derived from an EMBL/GenBank/DDBJ whole genome shotgun (WGS) entry which is preliminary data.</text>
</comment>
<evidence type="ECO:0000313" key="2">
    <source>
        <dbReference type="EMBL" id="KAJ8394863.1"/>
    </source>
</evidence>
<dbReference type="Proteomes" id="UP001221898">
    <property type="component" value="Unassembled WGS sequence"/>
</dbReference>
<sequence>MMMLFSLDIGCAVRGKPMNGPRPGQPSRCGQKQRSSLGDLAPRCPPSPCRVTGDPLLQSARHETALTAVPDLLRRAAETQHRAAFHSQPARNWVRAAVAR</sequence>
<protein>
    <submittedName>
        <fullName evidence="2">Uncharacterized protein</fullName>
    </submittedName>
</protein>
<organism evidence="2 3">
    <name type="scientific">Aldrovandia affinis</name>
    <dbReference type="NCBI Taxonomy" id="143900"/>
    <lineage>
        <taxon>Eukaryota</taxon>
        <taxon>Metazoa</taxon>
        <taxon>Chordata</taxon>
        <taxon>Craniata</taxon>
        <taxon>Vertebrata</taxon>
        <taxon>Euteleostomi</taxon>
        <taxon>Actinopterygii</taxon>
        <taxon>Neopterygii</taxon>
        <taxon>Teleostei</taxon>
        <taxon>Notacanthiformes</taxon>
        <taxon>Halosauridae</taxon>
        <taxon>Aldrovandia</taxon>
    </lineage>
</organism>